<organism evidence="1 2">
    <name type="scientific">Marivirga salinarum</name>
    <dbReference type="NCBI Taxonomy" id="3059078"/>
    <lineage>
        <taxon>Bacteria</taxon>
        <taxon>Pseudomonadati</taxon>
        <taxon>Bacteroidota</taxon>
        <taxon>Cytophagia</taxon>
        <taxon>Cytophagales</taxon>
        <taxon>Marivirgaceae</taxon>
        <taxon>Marivirga</taxon>
    </lineage>
</organism>
<sequence length="262" mass="29548">MKRYLLIILISFPCISIYGQYSETIATARPGAANGAGTVGKGILQFQAGLQFDNVKDIRDSSNWSTDNISENLVVRFGIRERFEVSAVINHINSTEYISESAGSILRKGFNTSLIRARTKINENMAFQVGIETKLRGKDYQINYIAPRFRVMYNTKLGENASLTTNLGAFWNGNDNKPRGFYVFSYSLALTNKISLIAESYGDFIRTGINNFFDIGLGYNVNKDMLIDLNAGWGENYPYKSHFVTAGVSYRIITRFRPEEKK</sequence>
<protein>
    <submittedName>
        <fullName evidence="1">Transporter</fullName>
    </submittedName>
</protein>
<dbReference type="InterPro" id="IPR025737">
    <property type="entry name" value="FApF"/>
</dbReference>
<evidence type="ECO:0000313" key="1">
    <source>
        <dbReference type="EMBL" id="WMN12281.1"/>
    </source>
</evidence>
<keyword evidence="2" id="KW-1185">Reference proteome</keyword>
<accession>A0AA51NE37</accession>
<evidence type="ECO:0000313" key="2">
    <source>
        <dbReference type="Proteomes" id="UP001230496"/>
    </source>
</evidence>
<proteinExistence type="predicted"/>
<dbReference type="Pfam" id="PF13557">
    <property type="entry name" value="Phenol_MetA_deg"/>
    <property type="match status" value="1"/>
</dbReference>
<reference evidence="1 2" key="1">
    <citation type="submission" date="2023-08" db="EMBL/GenBank/DDBJ databases">
        <title>Comparative genomics and taxonomic characterization of three novel marine species of genus Marivirga.</title>
        <authorList>
            <person name="Muhammad N."/>
            <person name="Kim S.-G."/>
        </authorList>
    </citation>
    <scope>NUCLEOTIDE SEQUENCE [LARGE SCALE GENOMIC DNA]</scope>
    <source>
        <strain evidence="1 2">BDSF4-3</strain>
    </source>
</reference>
<dbReference type="AlphaFoldDB" id="A0AA51NE37"/>
<dbReference type="EMBL" id="CP129971">
    <property type="protein sequence ID" value="WMN12281.1"/>
    <property type="molecule type" value="Genomic_DNA"/>
</dbReference>
<name>A0AA51NE37_9BACT</name>
<dbReference type="RefSeq" id="WP_308350230.1">
    <property type="nucleotide sequence ID" value="NZ_CP129971.1"/>
</dbReference>
<dbReference type="Proteomes" id="UP001230496">
    <property type="component" value="Chromosome"/>
</dbReference>
<gene>
    <name evidence="1" type="ORF">QYS49_33110</name>
</gene>
<dbReference type="KEGG" id="msaa:QYS49_33110"/>